<dbReference type="NCBIfam" id="NF006771">
    <property type="entry name" value="PRK09290.1-5"/>
    <property type="match status" value="1"/>
</dbReference>
<gene>
    <name evidence="5" type="ORF">D5F11_022265</name>
</gene>
<keyword evidence="2 5" id="KW-0378">Hydrolase</keyword>
<comment type="similarity">
    <text evidence="1">Belongs to the peptidase M20 family.</text>
</comment>
<dbReference type="PANTHER" id="PTHR32494">
    <property type="entry name" value="ALLANTOATE DEIMINASE-RELATED"/>
    <property type="match status" value="1"/>
</dbReference>
<dbReference type="Pfam" id="PF07687">
    <property type="entry name" value="M20_dimer"/>
    <property type="match status" value="1"/>
</dbReference>
<evidence type="ECO:0000256" key="3">
    <source>
        <dbReference type="PIRSR" id="PIRSR001235-1"/>
    </source>
</evidence>
<dbReference type="AlphaFoldDB" id="A0A429X252"/>
<dbReference type="Pfam" id="PF01546">
    <property type="entry name" value="Peptidase_M20"/>
    <property type="match status" value="1"/>
</dbReference>
<sequence length="417" mass="46035">MIEQTPTINIKRLMKTINESATIGKLSRGGICRLALTDDDKKMRDLFIQWLSDTELEVRVDDFGNIYGRKEGKNPQAAPILIGSHLDTQPEGGRYDGILGVLVGLEVLTTLNNMGIQTERPIEVINFTNEEGSRFEPPILGAGGLAGHFDQEFVYSRKDREGKTFLNELKRIGYHGSKRNRIQNCHCYLELHIEQGPVLEHKNLDIGVVTGIQGMDWLEVILTGQSDHAGPTPMNMRKDALYAASKIIQVIRETIVNLDEEATATVGRLAVKPNSINCVPGEVIFSVDIRHSDDVIKEKLTQSLIEKISVSAAAEQVAVKIDKIWESSATQFSGNLVNIITENVKKLGYSSQKMISGAGHDAKYMNLITPTAMIFVPSVAGKSHCQEEFTEAEAIEKGANLLLKTVYQLANSNASFK</sequence>
<dbReference type="SUPFAM" id="SSF55031">
    <property type="entry name" value="Bacterial exopeptidase dimerisation domain"/>
    <property type="match status" value="1"/>
</dbReference>
<dbReference type="InterPro" id="IPR036264">
    <property type="entry name" value="Bact_exopeptidase_dim_dom"/>
</dbReference>
<reference evidence="5 6" key="1">
    <citation type="submission" date="2018-12" db="EMBL/GenBank/DDBJ databases">
        <authorList>
            <person name="Sun L."/>
            <person name="Chen Z."/>
        </authorList>
    </citation>
    <scope>NUCLEOTIDE SEQUENCE [LARGE SCALE GENOMIC DNA]</scope>
    <source>
        <strain evidence="5 6">LMG 29736</strain>
    </source>
</reference>
<feature type="domain" description="Peptidase M20 dimerisation" evidence="4">
    <location>
        <begin position="211"/>
        <end position="309"/>
    </location>
</feature>
<dbReference type="InterPro" id="IPR010158">
    <property type="entry name" value="Amidase_Cbmase"/>
</dbReference>
<dbReference type="Proteomes" id="UP000287296">
    <property type="component" value="Unassembled WGS sequence"/>
</dbReference>
<dbReference type="CDD" id="cd03884">
    <property type="entry name" value="M20_bAS"/>
    <property type="match status" value="1"/>
</dbReference>
<evidence type="ECO:0000313" key="5">
    <source>
        <dbReference type="EMBL" id="RST57546.1"/>
    </source>
</evidence>
<accession>A0A429X252</accession>
<dbReference type="PANTHER" id="PTHR32494:SF5">
    <property type="entry name" value="ALLANTOATE AMIDOHYDROLASE"/>
    <property type="match status" value="1"/>
</dbReference>
<evidence type="ECO:0000313" key="6">
    <source>
        <dbReference type="Proteomes" id="UP000287296"/>
    </source>
</evidence>
<evidence type="ECO:0000256" key="1">
    <source>
        <dbReference type="ARBA" id="ARBA00006153"/>
    </source>
</evidence>
<keyword evidence="3" id="KW-0862">Zinc</keyword>
<evidence type="ECO:0000256" key="2">
    <source>
        <dbReference type="ARBA" id="ARBA00022801"/>
    </source>
</evidence>
<comment type="cofactor">
    <cofactor evidence="3">
        <name>Zn(2+)</name>
        <dbReference type="ChEBI" id="CHEBI:29105"/>
    </cofactor>
    <text evidence="3">Binds 2 Zn(2+) ions per subunit.</text>
</comment>
<evidence type="ECO:0000259" key="4">
    <source>
        <dbReference type="Pfam" id="PF07687"/>
    </source>
</evidence>
<feature type="binding site" evidence="3">
    <location>
        <position position="384"/>
    </location>
    <ligand>
        <name>Zn(2+)</name>
        <dbReference type="ChEBI" id="CHEBI:29105"/>
        <label>2</label>
    </ligand>
</feature>
<dbReference type="Gene3D" id="3.40.630.10">
    <property type="entry name" value="Zn peptidases"/>
    <property type="match status" value="1"/>
</dbReference>
<feature type="binding site" evidence="3">
    <location>
        <position position="96"/>
    </location>
    <ligand>
        <name>Zn(2+)</name>
        <dbReference type="ChEBI" id="CHEBI:29105"/>
        <label>2</label>
    </ligand>
</feature>
<feature type="binding site" evidence="3">
    <location>
        <position position="96"/>
    </location>
    <ligand>
        <name>Zn(2+)</name>
        <dbReference type="ChEBI" id="CHEBI:29105"/>
        <label>1</label>
    </ligand>
</feature>
<dbReference type="PIRSF" id="PIRSF001235">
    <property type="entry name" value="Amidase_carbamoylase"/>
    <property type="match status" value="1"/>
</dbReference>
<dbReference type="SUPFAM" id="SSF53187">
    <property type="entry name" value="Zn-dependent exopeptidases"/>
    <property type="match status" value="1"/>
</dbReference>
<dbReference type="GO" id="GO:0016813">
    <property type="term" value="F:hydrolase activity, acting on carbon-nitrogen (but not peptide) bonds, in linear amidines"/>
    <property type="evidence" value="ECO:0007669"/>
    <property type="project" value="InterPro"/>
</dbReference>
<name>A0A429X252_SIMTE</name>
<feature type="binding site" evidence="3">
    <location>
        <position position="85"/>
    </location>
    <ligand>
        <name>Zn(2+)</name>
        <dbReference type="ChEBI" id="CHEBI:29105"/>
        <label>1</label>
    </ligand>
</feature>
<dbReference type="NCBIfam" id="TIGR01879">
    <property type="entry name" value="hydantase"/>
    <property type="match status" value="1"/>
</dbReference>
<dbReference type="GO" id="GO:0046872">
    <property type="term" value="F:metal ion binding"/>
    <property type="evidence" value="ECO:0007669"/>
    <property type="project" value="UniProtKB-KW"/>
</dbReference>
<dbReference type="InterPro" id="IPR011650">
    <property type="entry name" value="Peptidase_M20_dimer"/>
</dbReference>
<dbReference type="Gene3D" id="3.30.70.360">
    <property type="match status" value="1"/>
</dbReference>
<dbReference type="OrthoDB" id="9808195at2"/>
<organism evidence="5 6">
    <name type="scientific">Siminovitchia terrae</name>
    <name type="common">Bacillus terrae</name>
    <dbReference type="NCBI Taxonomy" id="1914933"/>
    <lineage>
        <taxon>Bacteria</taxon>
        <taxon>Bacillati</taxon>
        <taxon>Bacillota</taxon>
        <taxon>Bacilli</taxon>
        <taxon>Bacillales</taxon>
        <taxon>Bacillaceae</taxon>
        <taxon>Siminovitchia</taxon>
    </lineage>
</organism>
<dbReference type="InterPro" id="IPR002933">
    <property type="entry name" value="Peptidase_M20"/>
</dbReference>
<feature type="binding site" evidence="3">
    <location>
        <position position="131"/>
    </location>
    <ligand>
        <name>Zn(2+)</name>
        <dbReference type="ChEBI" id="CHEBI:29105"/>
        <label>2</label>
    </ligand>
</feature>
<feature type="binding site" evidence="3">
    <location>
        <position position="192"/>
    </location>
    <ligand>
        <name>Zn(2+)</name>
        <dbReference type="ChEBI" id="CHEBI:29105"/>
        <label>1</label>
    </ligand>
</feature>
<comment type="caution">
    <text evidence="5">The sequence shown here is derived from an EMBL/GenBank/DDBJ whole genome shotgun (WGS) entry which is preliminary data.</text>
</comment>
<proteinExistence type="inferred from homology"/>
<keyword evidence="3" id="KW-0479">Metal-binding</keyword>
<protein>
    <submittedName>
        <fullName evidence="5">Zn-dependent hydrolase</fullName>
    </submittedName>
</protein>
<dbReference type="RefSeq" id="WP_120118508.1">
    <property type="nucleotide sequence ID" value="NZ_QYTW02000032.1"/>
</dbReference>
<dbReference type="EMBL" id="QYTW02000032">
    <property type="protein sequence ID" value="RST57546.1"/>
    <property type="molecule type" value="Genomic_DNA"/>
</dbReference>
<dbReference type="NCBIfam" id="NF006769">
    <property type="entry name" value="PRK09290.1-3"/>
    <property type="match status" value="1"/>
</dbReference>